<organism evidence="8 9">
    <name type="scientific">Coptotermes formosanus</name>
    <name type="common">Formosan subterranean termite</name>
    <dbReference type="NCBI Taxonomy" id="36987"/>
    <lineage>
        <taxon>Eukaryota</taxon>
        <taxon>Metazoa</taxon>
        <taxon>Ecdysozoa</taxon>
        <taxon>Arthropoda</taxon>
        <taxon>Hexapoda</taxon>
        <taxon>Insecta</taxon>
        <taxon>Pterygota</taxon>
        <taxon>Neoptera</taxon>
        <taxon>Polyneoptera</taxon>
        <taxon>Dictyoptera</taxon>
        <taxon>Blattodea</taxon>
        <taxon>Blattoidea</taxon>
        <taxon>Termitoidae</taxon>
        <taxon>Rhinotermitidae</taxon>
        <taxon>Coptotermes</taxon>
    </lineage>
</organism>
<evidence type="ECO:0000256" key="3">
    <source>
        <dbReference type="ARBA" id="ARBA00023157"/>
    </source>
</evidence>
<dbReference type="GO" id="GO:0005577">
    <property type="term" value="C:fibrinogen complex"/>
    <property type="evidence" value="ECO:0007669"/>
    <property type="project" value="TreeGrafter"/>
</dbReference>
<dbReference type="Proteomes" id="UP000502823">
    <property type="component" value="Unassembled WGS sequence"/>
</dbReference>
<feature type="signal peptide" evidence="6">
    <location>
        <begin position="1"/>
        <end position="16"/>
    </location>
</feature>
<name>A0A6L2Q8H7_COPFO</name>
<keyword evidence="3" id="KW-1015">Disulfide bond</keyword>
<dbReference type="FunCoup" id="A0A6L2Q8H7">
    <property type="interactions" value="5"/>
</dbReference>
<reference evidence="9" key="1">
    <citation type="submission" date="2020-01" db="EMBL/GenBank/DDBJ databases">
        <title>Draft genome sequence of the Termite Coptotermes fromosanus.</title>
        <authorList>
            <person name="Itakura S."/>
            <person name="Yosikawa Y."/>
            <person name="Umezawa K."/>
        </authorList>
    </citation>
    <scope>NUCLEOTIDE SEQUENCE [LARGE SCALE GENOMIC DNA]</scope>
</reference>
<dbReference type="PANTHER" id="PTHR47221:SF5">
    <property type="entry name" value="FIBRINOGEN C-TERMINAL DOMAIN-CONTAINING PROTEIN"/>
    <property type="match status" value="1"/>
</dbReference>
<evidence type="ECO:0000259" key="7">
    <source>
        <dbReference type="PROSITE" id="PS51406"/>
    </source>
</evidence>
<keyword evidence="6" id="KW-0732">Signal</keyword>
<dbReference type="InterPro" id="IPR002181">
    <property type="entry name" value="Fibrinogen_a/b/g_C_dom"/>
</dbReference>
<dbReference type="InParanoid" id="A0A6L2Q8H7"/>
<dbReference type="AlphaFoldDB" id="A0A6L2Q8H7"/>
<dbReference type="InterPro" id="IPR014716">
    <property type="entry name" value="Fibrinogen_a/b/g_C_1"/>
</dbReference>
<comment type="subcellular location">
    <subcellularLocation>
        <location evidence="1">Secreted</location>
    </subcellularLocation>
</comment>
<dbReference type="Gene3D" id="3.90.215.10">
    <property type="entry name" value="Gamma Fibrinogen, chain A, domain 1"/>
    <property type="match status" value="1"/>
</dbReference>
<keyword evidence="4" id="KW-0325">Glycoprotein</keyword>
<feature type="coiled-coil region" evidence="5">
    <location>
        <begin position="41"/>
        <end position="68"/>
    </location>
</feature>
<dbReference type="InterPro" id="IPR037579">
    <property type="entry name" value="FIB_ANG-like"/>
</dbReference>
<evidence type="ECO:0000256" key="2">
    <source>
        <dbReference type="ARBA" id="ARBA00022525"/>
    </source>
</evidence>
<evidence type="ECO:0000256" key="5">
    <source>
        <dbReference type="SAM" id="Coils"/>
    </source>
</evidence>
<accession>A0A6L2Q8H7</accession>
<gene>
    <name evidence="8" type="ORF">Cfor_02330</name>
</gene>
<dbReference type="SUPFAM" id="SSF56496">
    <property type="entry name" value="Fibrinogen C-terminal domain-like"/>
    <property type="match status" value="1"/>
</dbReference>
<evidence type="ECO:0000256" key="4">
    <source>
        <dbReference type="ARBA" id="ARBA00023180"/>
    </source>
</evidence>
<protein>
    <recommendedName>
        <fullName evidence="7">Fibrinogen C-terminal domain-containing protein</fullName>
    </recommendedName>
</protein>
<dbReference type="OrthoDB" id="9990035at2759"/>
<dbReference type="PROSITE" id="PS51406">
    <property type="entry name" value="FIBRINOGEN_C_2"/>
    <property type="match status" value="1"/>
</dbReference>
<feature type="chain" id="PRO_5026929120" description="Fibrinogen C-terminal domain-containing protein" evidence="6">
    <location>
        <begin position="17"/>
        <end position="499"/>
    </location>
</feature>
<evidence type="ECO:0000256" key="6">
    <source>
        <dbReference type="SAM" id="SignalP"/>
    </source>
</evidence>
<keyword evidence="2" id="KW-0964">Secreted</keyword>
<dbReference type="GO" id="GO:0034116">
    <property type="term" value="P:positive regulation of heterotypic cell-cell adhesion"/>
    <property type="evidence" value="ECO:0007669"/>
    <property type="project" value="TreeGrafter"/>
</dbReference>
<dbReference type="Pfam" id="PF00147">
    <property type="entry name" value="Fibrinogen_C"/>
    <property type="match status" value="1"/>
</dbReference>
<evidence type="ECO:0000313" key="8">
    <source>
        <dbReference type="EMBL" id="GFG38047.1"/>
    </source>
</evidence>
<keyword evidence="5" id="KW-0175">Coiled coil</keyword>
<comment type="caution">
    <text evidence="8">The sequence shown here is derived from an EMBL/GenBank/DDBJ whole genome shotgun (WGS) entry which is preliminary data.</text>
</comment>
<proteinExistence type="predicted"/>
<dbReference type="InterPro" id="IPR036056">
    <property type="entry name" value="Fibrinogen-like_C"/>
</dbReference>
<feature type="domain" description="Fibrinogen C-terminal" evidence="7">
    <location>
        <begin position="416"/>
        <end position="499"/>
    </location>
</feature>
<evidence type="ECO:0000256" key="1">
    <source>
        <dbReference type="ARBA" id="ARBA00004613"/>
    </source>
</evidence>
<sequence>MVMWVIVVLLTSGALCEDSPLPETVRTLQGQVAALLQDFTLLAKNSELKALREELTALRHELEEVRRGNLAASSSTGNQQRNDHLTTQWLATTVSELRGEVTELATSHNTSAELQRREELNSELGLLRGDVASVRRDLEELQAKQQEGAVAVVQTQQDILAVKAQAQNVAAVCTDTRSQFQAAQAEWSITLKTLKKSARQGKTYKTLGNEEKDEDRKYRHQRALRMQITELDMSTKKISANQAHLDHQVRRLEKQMKTVLSKHPGSGRGNHDAGAGEVAARELQTRVSALEQASRTAAKTVFNMTRQLVGMDKLHQSMLQLLESVETLENKVDSTVPDLQREISKMEFNMAQLTSSIALTKEDQDNQRSSLKALSTSVSAIQEQEEIDRGHLSVLQAQVLNFTATYPQHSVVKHPQQFQVLFSDCGEVQGPSGPYLISPGNQGTPLLLSCDQGTAPGGWALVQRRIDGSQNFNRKWSEYATGFGSPSGTKQMLPVTTIN</sequence>
<keyword evidence="9" id="KW-1185">Reference proteome</keyword>
<evidence type="ECO:0000313" key="9">
    <source>
        <dbReference type="Proteomes" id="UP000502823"/>
    </source>
</evidence>
<dbReference type="EMBL" id="BLKM01012977">
    <property type="protein sequence ID" value="GFG38047.1"/>
    <property type="molecule type" value="Genomic_DNA"/>
</dbReference>
<dbReference type="GO" id="GO:0030674">
    <property type="term" value="F:protein-macromolecule adaptor activity"/>
    <property type="evidence" value="ECO:0007669"/>
    <property type="project" value="TreeGrafter"/>
</dbReference>
<dbReference type="PANTHER" id="PTHR47221">
    <property type="entry name" value="FIBRINOGEN ALPHA CHAIN"/>
    <property type="match status" value="1"/>
</dbReference>
<dbReference type="GO" id="GO:0005201">
    <property type="term" value="F:extracellular matrix structural constituent"/>
    <property type="evidence" value="ECO:0007669"/>
    <property type="project" value="TreeGrafter"/>
</dbReference>